<feature type="compositionally biased region" description="Low complexity" evidence="2">
    <location>
        <begin position="53"/>
        <end position="65"/>
    </location>
</feature>
<evidence type="ECO:0000313" key="4">
    <source>
        <dbReference type="EMBL" id="KAJ8442279.1"/>
    </source>
</evidence>
<gene>
    <name evidence="4" type="ORF">Cgig2_011202</name>
</gene>
<dbReference type="PROSITE" id="PS50222">
    <property type="entry name" value="EF_HAND_2"/>
    <property type="match status" value="1"/>
</dbReference>
<dbReference type="InterPro" id="IPR018247">
    <property type="entry name" value="EF_Hand_1_Ca_BS"/>
</dbReference>
<dbReference type="Pfam" id="PF13833">
    <property type="entry name" value="EF-hand_8"/>
    <property type="match status" value="1"/>
</dbReference>
<evidence type="ECO:0000256" key="1">
    <source>
        <dbReference type="ARBA" id="ARBA00022837"/>
    </source>
</evidence>
<dbReference type="CDD" id="cd00051">
    <property type="entry name" value="EFh"/>
    <property type="match status" value="1"/>
</dbReference>
<dbReference type="AlphaFoldDB" id="A0A9Q1KF00"/>
<evidence type="ECO:0000256" key="2">
    <source>
        <dbReference type="SAM" id="MobiDB-lite"/>
    </source>
</evidence>
<comment type="caution">
    <text evidence="4">The sequence shown here is derived from an EMBL/GenBank/DDBJ whole genome shotgun (WGS) entry which is preliminary data.</text>
</comment>
<evidence type="ECO:0000313" key="5">
    <source>
        <dbReference type="Proteomes" id="UP001153076"/>
    </source>
</evidence>
<feature type="region of interest" description="Disordered" evidence="2">
    <location>
        <begin position="1"/>
        <end position="124"/>
    </location>
</feature>
<dbReference type="SUPFAM" id="SSF47473">
    <property type="entry name" value="EF-hand"/>
    <property type="match status" value="1"/>
</dbReference>
<dbReference type="InterPro" id="IPR002048">
    <property type="entry name" value="EF_hand_dom"/>
</dbReference>
<proteinExistence type="predicted"/>
<organism evidence="4 5">
    <name type="scientific">Carnegiea gigantea</name>
    <dbReference type="NCBI Taxonomy" id="171969"/>
    <lineage>
        <taxon>Eukaryota</taxon>
        <taxon>Viridiplantae</taxon>
        <taxon>Streptophyta</taxon>
        <taxon>Embryophyta</taxon>
        <taxon>Tracheophyta</taxon>
        <taxon>Spermatophyta</taxon>
        <taxon>Magnoliopsida</taxon>
        <taxon>eudicotyledons</taxon>
        <taxon>Gunneridae</taxon>
        <taxon>Pentapetalae</taxon>
        <taxon>Caryophyllales</taxon>
        <taxon>Cactineae</taxon>
        <taxon>Cactaceae</taxon>
        <taxon>Cactoideae</taxon>
        <taxon>Echinocereeae</taxon>
        <taxon>Carnegiea</taxon>
    </lineage>
</organism>
<feature type="compositionally biased region" description="Polar residues" evidence="2">
    <location>
        <begin position="66"/>
        <end position="81"/>
    </location>
</feature>
<dbReference type="Proteomes" id="UP001153076">
    <property type="component" value="Unassembled WGS sequence"/>
</dbReference>
<sequence>MDPPPTAFYGRRRSSVAPPEGIGAPPPTSLDSLVAPRKASTWDSMPVPPGNPSSASDISARRASATTGNPTHPPTEYSTAGSIAGRRASSWDDPPHGGGGPRGSVSDIAGRRATATDRPPWDRFAGPPPAYEGSTWAWTSQIAAIISSPTPPQRNRLFYMGNLDYIFDNFGGQTLAVETLKAVMYTYGVEAGSVEDIAKKIDPGMRGIFSTNAHNKQILLATNMSFSYPRDPLDSLRQASKCFQQNLLAPLHFAGYIFDILIESGCLGGLPPFMILGMYGILGILGGSSSHLLTTEDVETFTSMWKVLNLDEAQDLKNIIDNDQNGSISAYGFYNLLYRRNVFGKQRIEIFDTLGPHDPSLFFPLMDKDKDGFLLPADLQTFATTFGRAPTNEAIDRVTRKLDFDGDGKINCEDFRRAIMPALEGMTWEFWLVAILLTLEL</sequence>
<evidence type="ECO:0000259" key="3">
    <source>
        <dbReference type="PROSITE" id="PS50222"/>
    </source>
</evidence>
<keyword evidence="5" id="KW-1185">Reference proteome</keyword>
<name>A0A9Q1KF00_9CARY</name>
<dbReference type="EMBL" id="JAKOGI010000143">
    <property type="protein sequence ID" value="KAJ8442279.1"/>
    <property type="molecule type" value="Genomic_DNA"/>
</dbReference>
<dbReference type="OrthoDB" id="1716625at2759"/>
<protein>
    <recommendedName>
        <fullName evidence="3">EF-hand domain-containing protein</fullName>
    </recommendedName>
</protein>
<dbReference type="PROSITE" id="PS00018">
    <property type="entry name" value="EF_HAND_1"/>
    <property type="match status" value="1"/>
</dbReference>
<keyword evidence="1" id="KW-0106">Calcium</keyword>
<feature type="domain" description="EF-hand" evidence="3">
    <location>
        <begin position="390"/>
        <end position="425"/>
    </location>
</feature>
<reference evidence="4" key="1">
    <citation type="submission" date="2022-04" db="EMBL/GenBank/DDBJ databases">
        <title>Carnegiea gigantea Genome sequencing and assembly v2.</title>
        <authorList>
            <person name="Copetti D."/>
            <person name="Sanderson M.J."/>
            <person name="Burquez A."/>
            <person name="Wojciechowski M.F."/>
        </authorList>
    </citation>
    <scope>NUCLEOTIDE SEQUENCE</scope>
    <source>
        <strain evidence="4">SGP5-SGP5p</strain>
        <tissue evidence="4">Aerial part</tissue>
    </source>
</reference>
<dbReference type="InterPro" id="IPR011992">
    <property type="entry name" value="EF-hand-dom_pair"/>
</dbReference>
<dbReference type="Pfam" id="PF13499">
    <property type="entry name" value="EF-hand_7"/>
    <property type="match status" value="1"/>
</dbReference>
<dbReference type="GO" id="GO:0005509">
    <property type="term" value="F:calcium ion binding"/>
    <property type="evidence" value="ECO:0007669"/>
    <property type="project" value="InterPro"/>
</dbReference>
<accession>A0A9Q1KF00</accession>
<dbReference type="Gene3D" id="1.10.238.10">
    <property type="entry name" value="EF-hand"/>
    <property type="match status" value="1"/>
</dbReference>